<dbReference type="Gene3D" id="1.10.580.10">
    <property type="entry name" value="Citrate Synthase, domain 1"/>
    <property type="match status" value="1"/>
</dbReference>
<keyword evidence="4" id="KW-0444">Lipid biosynthesis</keyword>
<dbReference type="Pfam" id="PF00549">
    <property type="entry name" value="Ligase_CoA"/>
    <property type="match status" value="1"/>
</dbReference>
<evidence type="ECO:0000256" key="3">
    <source>
        <dbReference type="ARBA" id="ARBA00022490"/>
    </source>
</evidence>
<evidence type="ECO:0000256" key="1">
    <source>
        <dbReference type="ARBA" id="ARBA00004496"/>
    </source>
</evidence>
<dbReference type="Gene3D" id="1.10.230.10">
    <property type="entry name" value="Cytochrome P450-Terp, domain 2"/>
    <property type="match status" value="1"/>
</dbReference>
<dbReference type="GO" id="GO:0006633">
    <property type="term" value="P:fatty acid biosynthetic process"/>
    <property type="evidence" value="ECO:0007669"/>
    <property type="project" value="TreeGrafter"/>
</dbReference>
<dbReference type="InterPro" id="IPR016142">
    <property type="entry name" value="Citrate_synth-like_lrg_a-sub"/>
</dbReference>
<dbReference type="InterPro" id="IPR032263">
    <property type="entry name" value="Citrate-bd"/>
</dbReference>
<evidence type="ECO:0000256" key="5">
    <source>
        <dbReference type="ARBA" id="ARBA00022679"/>
    </source>
</evidence>
<evidence type="ECO:0000259" key="11">
    <source>
        <dbReference type="Pfam" id="PF24948"/>
    </source>
</evidence>
<dbReference type="Gene3D" id="3.30.470.110">
    <property type="match status" value="1"/>
</dbReference>
<dbReference type="GO" id="GO:0005524">
    <property type="term" value="F:ATP binding"/>
    <property type="evidence" value="ECO:0007669"/>
    <property type="project" value="UniProtKB-KW"/>
</dbReference>
<reference evidence="12" key="2">
    <citation type="journal article" date="2018" name="Nat. Commun.">
        <title>Tailed giant Tupanvirus possesses the most complete translational apparatus of the known virosphere.</title>
        <authorList>
            <person name="Abrahao J."/>
            <person name="Silva L."/>
            <person name="Silva L.S."/>
            <person name="Khalil J.Y.B."/>
            <person name="Rodrigues R."/>
            <person name="Arantes T."/>
            <person name="Assis F."/>
            <person name="Boratto P."/>
            <person name="Andrade M."/>
            <person name="Kroon E.G."/>
            <person name="Ribeiro B."/>
            <person name="Bergier I."/>
            <person name="Seligmann H."/>
            <person name="Ghigo E."/>
            <person name="Colson P."/>
            <person name="Levasseur A."/>
            <person name="Kroemer G."/>
            <person name="Raoult D."/>
            <person name="La Scola B."/>
        </authorList>
    </citation>
    <scope>NUCLEOTIDE SEQUENCE [LARGE SCALE GENOMIC DNA]</scope>
    <source>
        <strain evidence="12">Soda lake</strain>
    </source>
</reference>
<dbReference type="GO" id="GO:0003878">
    <property type="term" value="F:ATP citrate synthase activity"/>
    <property type="evidence" value="ECO:0007669"/>
    <property type="project" value="UniProtKB-EC"/>
</dbReference>
<keyword evidence="6" id="KW-0547">Nucleotide-binding</keyword>
<dbReference type="SUPFAM" id="SSF56059">
    <property type="entry name" value="Glutathione synthetase ATP-binding domain-like"/>
    <property type="match status" value="1"/>
</dbReference>
<dbReference type="RefSeq" id="YP_010782239.1">
    <property type="nucleotide sequence ID" value="NC_075039.1"/>
</dbReference>
<dbReference type="SUPFAM" id="SSF52210">
    <property type="entry name" value="Succinyl-CoA synthetase domains"/>
    <property type="match status" value="1"/>
</dbReference>
<dbReference type="KEGG" id="vg:80519003"/>
<dbReference type="GO" id="GO:0006085">
    <property type="term" value="P:acetyl-CoA biosynthetic process"/>
    <property type="evidence" value="ECO:0007669"/>
    <property type="project" value="TreeGrafter"/>
</dbReference>
<dbReference type="Pfam" id="PF00285">
    <property type="entry name" value="Citrate_synt"/>
    <property type="match status" value="1"/>
</dbReference>
<evidence type="ECO:0000259" key="9">
    <source>
        <dbReference type="Pfam" id="PF00549"/>
    </source>
</evidence>
<comment type="subcellular location">
    <subcellularLocation>
        <location evidence="1">Cytoplasm</location>
    </subcellularLocation>
</comment>
<dbReference type="EC" id="2.3.3.8" evidence="2"/>
<name>A0A6N1P0S7_9VIRU</name>
<evidence type="ECO:0000256" key="4">
    <source>
        <dbReference type="ARBA" id="ARBA00022516"/>
    </source>
</evidence>
<dbReference type="Pfam" id="PF24948">
    <property type="entry name" value="Citrate_synth_N"/>
    <property type="match status" value="1"/>
</dbReference>
<dbReference type="Pfam" id="PF16114">
    <property type="entry name" value="Citrate_bind"/>
    <property type="match status" value="1"/>
</dbReference>
<evidence type="ECO:0000313" key="12">
    <source>
        <dbReference type="EMBL" id="QKU35572.1"/>
    </source>
</evidence>
<protein>
    <recommendedName>
        <fullName evidence="2">ATP citrate synthase</fullName>
        <ecNumber evidence="2">2.3.3.8</ecNumber>
    </recommendedName>
</protein>
<evidence type="ECO:0000256" key="2">
    <source>
        <dbReference type="ARBA" id="ARBA00012639"/>
    </source>
</evidence>
<feature type="domain" description="ATP-citrate synthase/succinyl-CoA ligase C-terminal" evidence="9">
    <location>
        <begin position="613"/>
        <end position="728"/>
    </location>
</feature>
<reference evidence="12" key="1">
    <citation type="submission" date="2017-01" db="EMBL/GenBank/DDBJ databases">
        <authorList>
            <person name="Assis F.L."/>
            <person name="Abrahao J.S."/>
            <person name="Silva L."/>
            <person name="Khalil J.B."/>
            <person name="Rodrigues R."/>
            <person name="Silva L.S."/>
            <person name="Arantes T."/>
            <person name="Boratto P."/>
            <person name="Andrade M."/>
            <person name="Kroon E.G."/>
            <person name="Ribeiro B."/>
            <person name="Bergier I."/>
            <person name="Seligmann H."/>
            <person name="Ghigo E."/>
            <person name="Colson P."/>
            <person name="Levasseur A."/>
            <person name="Raoult D."/>
            <person name="Scola B.L."/>
        </authorList>
    </citation>
    <scope>NUCLEOTIDE SEQUENCE</scope>
    <source>
        <strain evidence="12">Soda lake</strain>
    </source>
</reference>
<keyword evidence="3" id="KW-0963">Cytoplasm</keyword>
<dbReference type="InterPro" id="IPR036291">
    <property type="entry name" value="NAD(P)-bd_dom_sf"/>
</dbReference>
<feature type="domain" description="ATP-citrate synthase citrate-binding" evidence="10">
    <location>
        <begin position="226"/>
        <end position="402"/>
    </location>
</feature>
<dbReference type="InterPro" id="IPR016102">
    <property type="entry name" value="Succinyl-CoA_synth-like"/>
</dbReference>
<dbReference type="InterPro" id="IPR016143">
    <property type="entry name" value="Citrate_synth-like_sm_a-sub"/>
</dbReference>
<evidence type="ECO:0000259" key="10">
    <source>
        <dbReference type="Pfam" id="PF16114"/>
    </source>
</evidence>
<dbReference type="Gene3D" id="3.40.50.720">
    <property type="entry name" value="NAD(P)-binding Rossmann-like Domain"/>
    <property type="match status" value="1"/>
</dbReference>
<dbReference type="SUPFAM" id="SSF48256">
    <property type="entry name" value="Citrate synthase"/>
    <property type="match status" value="1"/>
</dbReference>
<proteinExistence type="predicted"/>
<dbReference type="GeneID" id="80519003"/>
<dbReference type="InterPro" id="IPR017440">
    <property type="entry name" value="Cit_synth/succinyl-CoA_lig_AS"/>
</dbReference>
<dbReference type="PANTHER" id="PTHR23118">
    <property type="entry name" value="ATP-CITRATE SYNTHASE"/>
    <property type="match status" value="1"/>
</dbReference>
<sequence length="1033" mass="116717">MPSKILSEHVVKNLYNKWINNASKTYAINRENINIDQIKKDIQYSDQKFVVKVDQQIKGRMKKGLVKLGLFVDEIVEWIKSVDNKYTNFIVEPYIDNVSKETYLLIRNNGMKVEIIVILSGGINVGNIEQMQNIPKIELEYGTIPSIEELEKLVNENKILIPHMINLFAFYQKYHLTFLEINPLAIINDNSCIPLDMLAKYDSCSLYLWNMNDKQLVEESLTENNDLTEEEKYIEALGQKTGSSLKFKLLNPNSRVWFVLFGGGASVCYFDKWMKIVSQTEDLAPANYGELSGNPSREFVYEYIKQIFSLMEKSQMSTNKPYYLIIGGGIANFTLVDKTFLGIVDAIKEYHDVLLSKNVHIFVRRGGPNYLAGLQILTDCCKKYNIKCEAYGPEKPMTQILDQINNIENNNNGSTIEVYDIENTNVDIFENMFDTSMNTNVYQFTKNTTCIIFGSQTAVAQNMLDFDMEIGRTTPSVAAFVDPSRRSITNVQLFWNNKSILVPTYPNIDLAIKKHPNVSGVVNFASFRAAYESTKQAFMYDNIKFVSILAEGMAENQTKELISLSKKMNKMLLGPSTIGAIFPGSFRIGNAGGKLDYLINTRLHIKGNVGIVTRSGGLLNELCYMTYKVKLGISSAIAIGGDRYTGTNFADVVKFYEKNNDTKLIVLLGEIGGLQEMEVADLVRKGLITKPIIGLCLGSSADYLASDIQFGHAGADAHSKYEKASFKNSYMASCGIHVPTTWEDMENLMVKIAERYGIEQYQYEAHQKLVMSFDEAYKSGMIRKQPNFFSSISNEKDHEVTYDKIPISAINGIGDVIGHLWFKKSLPQYLTQYYEKILVICADHGPCVSGAQNTMITTRAGKDLVSSLCSGLLTIGPKFGGAINEAAFRFYYGMKNKKSPQDFIKEVKIIPGIGHKHYNIYQPDKRVKLLEEHVDLYFTSKETINYARSIENITIQKKHNLILNVDGFIAASMVDGFVSAGFTDDEIEEILNNDILNSFFVLARTIGFIGHHIDQKRLKQDLYRAPEYDVAYL</sequence>
<dbReference type="PROSITE" id="PS00399">
    <property type="entry name" value="SUCCINYL_COA_LIG_2"/>
    <property type="match status" value="1"/>
</dbReference>
<evidence type="ECO:0000256" key="6">
    <source>
        <dbReference type="ARBA" id="ARBA00022741"/>
    </source>
</evidence>
<dbReference type="InterPro" id="IPR056749">
    <property type="entry name" value="Citrate_synth_N"/>
</dbReference>
<keyword evidence="8" id="KW-0443">Lipid metabolism</keyword>
<keyword evidence="7" id="KW-0067">ATP-binding</keyword>
<keyword evidence="5" id="KW-0808">Transferase</keyword>
<dbReference type="SUPFAM" id="SSF51735">
    <property type="entry name" value="NAD(P)-binding Rossmann-fold domains"/>
    <property type="match status" value="1"/>
</dbReference>
<dbReference type="PANTHER" id="PTHR23118:SF42">
    <property type="entry name" value="ATP-CITRATE SYNTHASE"/>
    <property type="match status" value="1"/>
</dbReference>
<accession>A0A6N1P0S7</accession>
<organism evidence="12">
    <name type="scientific">Tupanvirus soda lake</name>
    <dbReference type="NCBI Taxonomy" id="2126985"/>
    <lineage>
        <taxon>Viruses</taxon>
        <taxon>Varidnaviria</taxon>
        <taxon>Bamfordvirae</taxon>
        <taxon>Nucleocytoviricota</taxon>
        <taxon>Megaviricetes</taxon>
        <taxon>Imitervirales</taxon>
        <taxon>Mimiviridae</taxon>
        <taxon>Megamimivirinae</taxon>
        <taxon>Tupanvirus</taxon>
        <taxon>Tupanvirus salinum</taxon>
    </lineage>
</organism>
<dbReference type="Gene3D" id="3.40.50.261">
    <property type="entry name" value="Succinyl-CoA synthetase domains"/>
    <property type="match status" value="2"/>
</dbReference>
<feature type="domain" description="ATP-citrate synthase ATP-grasp" evidence="11">
    <location>
        <begin position="4"/>
        <end position="209"/>
    </location>
</feature>
<dbReference type="FunFam" id="3.40.50.261:FF:000008">
    <property type="entry name" value="ATP-citrate synthase alpha chain protein"/>
    <property type="match status" value="1"/>
</dbReference>
<dbReference type="EMBL" id="KY523104">
    <property type="protein sequence ID" value="QKU35572.1"/>
    <property type="molecule type" value="Genomic_DNA"/>
</dbReference>
<dbReference type="CDD" id="cd06100">
    <property type="entry name" value="CCL_ACL-C"/>
    <property type="match status" value="1"/>
</dbReference>
<dbReference type="PRINTS" id="PR01798">
    <property type="entry name" value="SCOASYNTHASE"/>
</dbReference>
<dbReference type="InterPro" id="IPR002020">
    <property type="entry name" value="Citrate_synthase"/>
</dbReference>
<dbReference type="InterPro" id="IPR005811">
    <property type="entry name" value="SUCC_ACL_C"/>
</dbReference>
<evidence type="ECO:0000256" key="7">
    <source>
        <dbReference type="ARBA" id="ARBA00022840"/>
    </source>
</evidence>
<dbReference type="InterPro" id="IPR036969">
    <property type="entry name" value="Citrate_synthase_sf"/>
</dbReference>
<evidence type="ECO:0000256" key="8">
    <source>
        <dbReference type="ARBA" id="ARBA00023098"/>
    </source>
</evidence>